<evidence type="ECO:0008006" key="3">
    <source>
        <dbReference type="Google" id="ProtNLM"/>
    </source>
</evidence>
<dbReference type="PANTHER" id="PTHR47635:SF2">
    <property type="entry name" value="LAMG-LIKE JELLYROLL FOLD DOMAIN-CONTAINING PROTEIN"/>
    <property type="match status" value="1"/>
</dbReference>
<evidence type="ECO:0000313" key="1">
    <source>
        <dbReference type="EMBL" id="CAH3183402.1"/>
    </source>
</evidence>
<keyword evidence="2" id="KW-1185">Reference proteome</keyword>
<gene>
    <name evidence="1" type="ORF">PLOB_00028534</name>
</gene>
<organism evidence="1 2">
    <name type="scientific">Porites lobata</name>
    <dbReference type="NCBI Taxonomy" id="104759"/>
    <lineage>
        <taxon>Eukaryota</taxon>
        <taxon>Metazoa</taxon>
        <taxon>Cnidaria</taxon>
        <taxon>Anthozoa</taxon>
        <taxon>Hexacorallia</taxon>
        <taxon>Scleractinia</taxon>
        <taxon>Fungiina</taxon>
        <taxon>Poritidae</taxon>
        <taxon>Porites</taxon>
    </lineage>
</organism>
<proteinExistence type="predicted"/>
<dbReference type="InterPro" id="IPR013320">
    <property type="entry name" value="ConA-like_dom_sf"/>
</dbReference>
<dbReference type="Proteomes" id="UP001159405">
    <property type="component" value="Unassembled WGS sequence"/>
</dbReference>
<dbReference type="EMBL" id="CALNXK010000352">
    <property type="protein sequence ID" value="CAH3183402.1"/>
    <property type="molecule type" value="Genomic_DNA"/>
</dbReference>
<accession>A0ABN8RVQ3</accession>
<dbReference type="Pfam" id="PF13385">
    <property type="entry name" value="Laminin_G_3"/>
    <property type="match status" value="1"/>
</dbReference>
<comment type="caution">
    <text evidence="1">The sequence shown here is derived from an EMBL/GenBank/DDBJ whole genome shotgun (WGS) entry which is preliminary data.</text>
</comment>
<dbReference type="SUPFAM" id="SSF49899">
    <property type="entry name" value="Concanavalin A-like lectins/glucanases"/>
    <property type="match status" value="1"/>
</dbReference>
<feature type="non-terminal residue" evidence="1">
    <location>
        <position position="1"/>
    </location>
</feature>
<dbReference type="PANTHER" id="PTHR47635">
    <property type="entry name" value="CUB DOMAIN-CONTAINING PROTEIN"/>
    <property type="match status" value="1"/>
</dbReference>
<sequence length="221" mass="24796">IFFTQVPDPVAFFPLNAVYGTKEIDNRTVKGIPHGVTLAPGPDGRPNYSYKFSGSSNSYIEFPNSIGGPLDVRYSMTMLCWVYYDGKDGPLFNYENGSTWGVHLWVAQRGKLFVRFCKRDYSYTERLEHTNLAGGWKFVGASYNRSSGEAKLWVNGAVVQPLNIGVGLELATQDNITMGVKTGDDRYFKGRIAQMRIYNRALTQEQIQAIQKLVIAGNEKK</sequence>
<reference evidence="1 2" key="1">
    <citation type="submission" date="2022-05" db="EMBL/GenBank/DDBJ databases">
        <authorList>
            <consortium name="Genoscope - CEA"/>
            <person name="William W."/>
        </authorList>
    </citation>
    <scope>NUCLEOTIDE SEQUENCE [LARGE SCALE GENOMIC DNA]</scope>
</reference>
<evidence type="ECO:0000313" key="2">
    <source>
        <dbReference type="Proteomes" id="UP001159405"/>
    </source>
</evidence>
<dbReference type="Gene3D" id="2.60.120.200">
    <property type="match status" value="1"/>
</dbReference>
<protein>
    <recommendedName>
        <fullName evidence="3">LamG domain-containing protein</fullName>
    </recommendedName>
</protein>
<name>A0ABN8RVQ3_9CNID</name>